<evidence type="ECO:0000313" key="7">
    <source>
        <dbReference type="EMBL" id="TRY72130.1"/>
    </source>
</evidence>
<dbReference type="SUPFAM" id="SSF52540">
    <property type="entry name" value="P-loop containing nucleoside triphosphate hydrolases"/>
    <property type="match status" value="1"/>
</dbReference>
<dbReference type="GO" id="GO:0005694">
    <property type="term" value="C:chromosome"/>
    <property type="evidence" value="ECO:0007669"/>
    <property type="project" value="UniProtKB-ARBA"/>
</dbReference>
<evidence type="ECO:0000256" key="2">
    <source>
        <dbReference type="ARBA" id="ARBA00022801"/>
    </source>
</evidence>
<dbReference type="Gene3D" id="2.60.200.20">
    <property type="match status" value="1"/>
</dbReference>
<keyword evidence="8" id="KW-1185">Reference proteome</keyword>
<feature type="compositionally biased region" description="Basic residues" evidence="5">
    <location>
        <begin position="258"/>
        <end position="275"/>
    </location>
</feature>
<comment type="caution">
    <text evidence="7">The sequence shown here is derived from an EMBL/GenBank/DDBJ whole genome shotgun (WGS) entry which is preliminary data.</text>
</comment>
<sequence length="1727" mass="193849">MDPPVSSDSNHALNSHWSLRRIGWPELTFVLQPHLPVIVLGRCTEAHKQCLGKQISRRHFEFRRVETSPNGIQWAICDPSSSTKTYLNGHQIPHGQVIPLNDRDLIGVGANLTRECAEGAKRSFLYQIHGPTGVTPDGGRVSPTAGLADVATDEEDSQESGDVPDLVRGTNLALNRGPSVSESNPELESVEMHSARRSKHVDIVNPPQTNDLNVKDKCSVINEEITIVKETSKTMTASLSKDCRPSNSKAGENEKLTVKRSKLSSKSAPRSKRGRFLLSSEDEDDESNGSSLVQKPTDPEKSVLRDLMIARQAKIYVKKLKIPSSKSTSAILTQDDRVTKWTETSDGVPGLSKTNPDPTSLDSIFMEEETAPVSATDSCLSGLSSLATAEDIKFEDVSDEPLEVPMTPLTWAEKVMLKSEEVHSSEEERDPETSSAMFSQSDEVFILEDDSDFMLAEPKFQIKQEVPDDEKPSSEIERDDDRDEGPLGWDKDNEGLDEPDTLILSSQDSDVLCLDDTDLETGQKPLFQMMLNRIKREQPDIQLTQEFTIDDEFQQQECVEQSDMDMFDSERPSRKSSAKDLEEENDSSPSLLEGMELDSPTTTNEPQWKQILYAQYDDEDDVPMDKASKPVPKGDVSVSKSDPKDKSIQQVSGAKMIAPLPMPPRRTHLRGISAVTGQRLMDQQEAAEANRESEKSVEKSSEKTGATFSFFGKKNRPVSKIGLKLSSRPIFGRSISSNAGVSAPKPTKDAKELRRARLREIAERGKEDSKPEEETTKLTPPVNIKTSSNSRLSSFLDQETMCPKVPAKKSFLNIRTASTSKVTSVNANDPTFKEPTFKEPKAKESIEPLSSISHIRRVAEKVRDSDGNLIVKKLSFNNVISNCASQDLSNLDLPVVEKKALNYPSLISTKSVRQAKTVRWKPDPELTKVKYIEREGKGLKVSQSYKKGSYDMAVINKEQAGDFELCMRAVLNWNAMWLREQKEIKGSPPILGKFFSLCHVPLSFSSYSEYCNSFYPLLLHELWSTAYNDYKSRCNSVLAPVSFVGMQSDNGPNIFCYLNFLQPLPSNYQDGESLSDGWLVKVSLPVLNSSKNAFKSFIGYIESLRIRRITTADVDKLQANFHHQPDSQKHQFVGEYRVQLKAFPDTIDAKRLVRLEGISLIWSFLRNLKAIELTTKSELIRPILSPKINFFATGLGNDDIRAPLASLPQIQLLNPGQLQVVKTVARSCTVNMNSPHISLVQGPPGTGKTSTIVALILQIHSRWKQYNPTGALPRILLTAPSNTAVDEITLRIKDIAAENGFNIVRIGRERVVHPGIRDYVFEHLREKQLKLRSDSQTNRESVNLEIKRRQENMNKLGESLAKAKEQSEIDLLNRKIKVESNFITRAKNSLTTPRLSKDFPKWWREVSKSILENADIIAVTLNSSMTKVLDQHFAVNQSQVGANPHRPFSICIMDEASQCSEPEALIPLRLGFTKMVLVGDPEQLPATVLSNEAKQMSLHQSLFKRFHNFFETEPAAYQTLTVQYRMHKEIMDWPSRYFYGRKLEAGPQNRDSSLRPYLLLDLKPQSSSSSDGQIWNEDEAVFVSDLAVRLLRYQENRGETTNIGIITFYTKMRDTINLRLQEKGLNKPKSIQQDILVRTVDGFQGSECDIVIMSCVRTQGHKGLGFLGQTERLNVALTRARIALYVVMDVENFQKGNEMWRSLINNARERNLLEKCALGAKVRFTKE</sequence>
<dbReference type="GO" id="GO:0005524">
    <property type="term" value="F:ATP binding"/>
    <property type="evidence" value="ECO:0007669"/>
    <property type="project" value="UniProtKB-KW"/>
</dbReference>
<feature type="compositionally biased region" description="Basic and acidic residues" evidence="5">
    <location>
        <begin position="746"/>
        <end position="776"/>
    </location>
</feature>
<name>A0A553P3B2_TIGCA</name>
<dbReference type="CDD" id="cd18042">
    <property type="entry name" value="DEXXQc_SETX"/>
    <property type="match status" value="1"/>
</dbReference>
<dbReference type="Pfam" id="PF00498">
    <property type="entry name" value="FHA"/>
    <property type="match status" value="1"/>
</dbReference>
<feature type="region of interest" description="Disordered" evidence="5">
    <location>
        <begin position="456"/>
        <end position="504"/>
    </location>
</feature>
<feature type="region of interest" description="Disordered" evidence="5">
    <location>
        <begin position="150"/>
        <end position="197"/>
    </location>
</feature>
<dbReference type="PANTHER" id="PTHR10887:SF495">
    <property type="entry name" value="HELICASE SENATAXIN ISOFORM X1-RELATED"/>
    <property type="match status" value="1"/>
</dbReference>
<gene>
    <name evidence="7" type="ORF">TCAL_13035</name>
</gene>
<feature type="compositionally biased region" description="Acidic residues" evidence="5">
    <location>
        <begin position="548"/>
        <end position="567"/>
    </location>
</feature>
<dbReference type="InterPro" id="IPR000253">
    <property type="entry name" value="FHA_dom"/>
</dbReference>
<dbReference type="InterPro" id="IPR047187">
    <property type="entry name" value="SF1_C_Upf1"/>
</dbReference>
<evidence type="ECO:0000256" key="1">
    <source>
        <dbReference type="ARBA" id="ARBA00022741"/>
    </source>
</evidence>
<reference evidence="7 8" key="1">
    <citation type="journal article" date="2018" name="Nat. Ecol. Evol.">
        <title>Genomic signatures of mitonuclear coevolution across populations of Tigriopus californicus.</title>
        <authorList>
            <person name="Barreto F.S."/>
            <person name="Watson E.T."/>
            <person name="Lima T.G."/>
            <person name="Willett C.S."/>
            <person name="Edmands S."/>
            <person name="Li W."/>
            <person name="Burton R.S."/>
        </authorList>
    </citation>
    <scope>NUCLEOTIDE SEQUENCE [LARGE SCALE GENOMIC DNA]</scope>
    <source>
        <strain evidence="7 8">San Diego</strain>
    </source>
</reference>
<feature type="compositionally biased region" description="Polar residues" evidence="5">
    <location>
        <begin position="236"/>
        <end position="250"/>
    </location>
</feature>
<evidence type="ECO:0000256" key="3">
    <source>
        <dbReference type="ARBA" id="ARBA00022806"/>
    </source>
</evidence>
<dbReference type="InterPro" id="IPR041677">
    <property type="entry name" value="DNA2/NAM7_AAA_11"/>
</dbReference>
<organism evidence="7 8">
    <name type="scientific">Tigriopus californicus</name>
    <name type="common">Marine copepod</name>
    <dbReference type="NCBI Taxonomy" id="6832"/>
    <lineage>
        <taxon>Eukaryota</taxon>
        <taxon>Metazoa</taxon>
        <taxon>Ecdysozoa</taxon>
        <taxon>Arthropoda</taxon>
        <taxon>Crustacea</taxon>
        <taxon>Multicrustacea</taxon>
        <taxon>Hexanauplia</taxon>
        <taxon>Copepoda</taxon>
        <taxon>Harpacticoida</taxon>
        <taxon>Harpacticidae</taxon>
        <taxon>Tigriopus</taxon>
    </lineage>
</organism>
<feature type="region of interest" description="Disordered" evidence="5">
    <location>
        <begin position="681"/>
        <end position="708"/>
    </location>
</feature>
<feature type="region of interest" description="Disordered" evidence="5">
    <location>
        <begin position="418"/>
        <end position="438"/>
    </location>
</feature>
<feature type="region of interest" description="Disordered" evidence="5">
    <location>
        <begin position="548"/>
        <end position="667"/>
    </location>
</feature>
<dbReference type="GO" id="GO:0001147">
    <property type="term" value="F:transcription termination site sequence-specific DNA binding"/>
    <property type="evidence" value="ECO:0007669"/>
    <property type="project" value="TreeGrafter"/>
</dbReference>
<dbReference type="Proteomes" id="UP000318571">
    <property type="component" value="Chromosome 7"/>
</dbReference>
<evidence type="ECO:0000259" key="6">
    <source>
        <dbReference type="PROSITE" id="PS50006"/>
    </source>
</evidence>
<dbReference type="GO" id="GO:0016787">
    <property type="term" value="F:hydrolase activity"/>
    <property type="evidence" value="ECO:0007669"/>
    <property type="project" value="UniProtKB-KW"/>
</dbReference>
<dbReference type="InterPro" id="IPR045055">
    <property type="entry name" value="DNA2/NAM7-like"/>
</dbReference>
<protein>
    <recommendedName>
        <fullName evidence="6">FHA domain-containing protein</fullName>
    </recommendedName>
</protein>
<feature type="domain" description="FHA" evidence="6">
    <location>
        <begin position="38"/>
        <end position="92"/>
    </location>
</feature>
<dbReference type="CDD" id="cd18808">
    <property type="entry name" value="SF1_C_Upf1"/>
    <property type="match status" value="1"/>
</dbReference>
<keyword evidence="4" id="KW-0067">ATP-binding</keyword>
<dbReference type="PANTHER" id="PTHR10887">
    <property type="entry name" value="DNA2/NAM7 HELICASE FAMILY"/>
    <property type="match status" value="1"/>
</dbReference>
<dbReference type="InterPro" id="IPR008984">
    <property type="entry name" value="SMAD_FHA_dom_sf"/>
</dbReference>
<feature type="region of interest" description="Disordered" evidence="5">
    <location>
        <begin position="733"/>
        <end position="787"/>
    </location>
</feature>
<accession>A0A553P3B2</accession>
<feature type="compositionally biased region" description="Basic and acidic residues" evidence="5">
    <location>
        <begin position="460"/>
        <end position="476"/>
    </location>
</feature>
<proteinExistence type="predicted"/>
<feature type="compositionally biased region" description="Basic and acidic residues" evidence="5">
    <location>
        <begin position="688"/>
        <end position="702"/>
    </location>
</feature>
<dbReference type="Pfam" id="PF13087">
    <property type="entry name" value="AAA_12"/>
    <property type="match status" value="1"/>
</dbReference>
<dbReference type="InterPro" id="IPR027417">
    <property type="entry name" value="P-loop_NTPase"/>
</dbReference>
<dbReference type="InterPro" id="IPR041679">
    <property type="entry name" value="DNA2/NAM7-like_C"/>
</dbReference>
<dbReference type="SUPFAM" id="SSF49879">
    <property type="entry name" value="SMAD/FHA domain"/>
    <property type="match status" value="1"/>
</dbReference>
<dbReference type="GO" id="GO:0004386">
    <property type="term" value="F:helicase activity"/>
    <property type="evidence" value="ECO:0007669"/>
    <property type="project" value="UniProtKB-KW"/>
</dbReference>
<dbReference type="Pfam" id="PF13086">
    <property type="entry name" value="AAA_11"/>
    <property type="match status" value="1"/>
</dbReference>
<keyword evidence="3" id="KW-0347">Helicase</keyword>
<dbReference type="EMBL" id="VCGU01000008">
    <property type="protein sequence ID" value="TRY72130.1"/>
    <property type="molecule type" value="Genomic_DNA"/>
</dbReference>
<evidence type="ECO:0000313" key="8">
    <source>
        <dbReference type="Proteomes" id="UP000318571"/>
    </source>
</evidence>
<dbReference type="GO" id="GO:0006369">
    <property type="term" value="P:termination of RNA polymerase II transcription"/>
    <property type="evidence" value="ECO:0007669"/>
    <property type="project" value="TreeGrafter"/>
</dbReference>
<evidence type="ECO:0000256" key="4">
    <source>
        <dbReference type="ARBA" id="ARBA00022840"/>
    </source>
</evidence>
<dbReference type="STRING" id="6832.A0A553P3B2"/>
<dbReference type="PROSITE" id="PS50006">
    <property type="entry name" value="FHA_DOMAIN"/>
    <property type="match status" value="1"/>
</dbReference>
<dbReference type="FunFam" id="3.40.50.300:FF:000326">
    <property type="entry name" value="P-loop containing nucleoside triphosphate hydrolase"/>
    <property type="match status" value="1"/>
</dbReference>
<dbReference type="OrthoDB" id="2285229at2759"/>
<feature type="region of interest" description="Disordered" evidence="5">
    <location>
        <begin position="236"/>
        <end position="299"/>
    </location>
</feature>
<evidence type="ECO:0000256" key="5">
    <source>
        <dbReference type="SAM" id="MobiDB-lite"/>
    </source>
</evidence>
<dbReference type="SMART" id="SM00240">
    <property type="entry name" value="FHA"/>
    <property type="match status" value="1"/>
</dbReference>
<keyword evidence="1" id="KW-0547">Nucleotide-binding</keyword>
<feature type="compositionally biased region" description="Basic and acidic residues" evidence="5">
    <location>
        <begin position="568"/>
        <end position="580"/>
    </location>
</feature>
<dbReference type="GO" id="GO:0016604">
    <property type="term" value="C:nuclear body"/>
    <property type="evidence" value="ECO:0007669"/>
    <property type="project" value="TreeGrafter"/>
</dbReference>
<keyword evidence="2" id="KW-0378">Hydrolase</keyword>
<dbReference type="Gene3D" id="3.40.50.300">
    <property type="entry name" value="P-loop containing nucleotide triphosphate hydrolases"/>
    <property type="match status" value="2"/>
</dbReference>